<accession>A0AAN7UM94</accession>
<feature type="region of interest" description="Disordered" evidence="1">
    <location>
        <begin position="506"/>
        <end position="585"/>
    </location>
</feature>
<dbReference type="EMBL" id="JAWHQM010000024">
    <property type="protein sequence ID" value="KAK5632398.1"/>
    <property type="molecule type" value="Genomic_DNA"/>
</dbReference>
<dbReference type="AlphaFoldDB" id="A0AAN7UM94"/>
<reference evidence="2 3" key="1">
    <citation type="submission" date="2023-10" db="EMBL/GenBank/DDBJ databases">
        <title>Draft genome sequence of Xylaria bambusicola isolate GMP-LS, the root and basal stem rot pathogen of sugarcane in Indonesia.</title>
        <authorList>
            <person name="Selvaraj P."/>
            <person name="Muralishankar V."/>
            <person name="Muruganantham S."/>
            <person name="Sp S."/>
            <person name="Haryani S."/>
            <person name="Lau K.J.X."/>
            <person name="Naqvi N.I."/>
        </authorList>
    </citation>
    <scope>NUCLEOTIDE SEQUENCE [LARGE SCALE GENOMIC DNA]</scope>
    <source>
        <strain evidence="2">GMP-LS</strain>
    </source>
</reference>
<gene>
    <name evidence="2" type="ORF">RRF57_008112</name>
</gene>
<feature type="compositionally biased region" description="Basic and acidic residues" evidence="1">
    <location>
        <begin position="67"/>
        <end position="77"/>
    </location>
</feature>
<feature type="region of interest" description="Disordered" evidence="1">
    <location>
        <begin position="55"/>
        <end position="147"/>
    </location>
</feature>
<dbReference type="Proteomes" id="UP001305414">
    <property type="component" value="Unassembled WGS sequence"/>
</dbReference>
<organism evidence="2 3">
    <name type="scientific">Xylaria bambusicola</name>
    <dbReference type="NCBI Taxonomy" id="326684"/>
    <lineage>
        <taxon>Eukaryota</taxon>
        <taxon>Fungi</taxon>
        <taxon>Dikarya</taxon>
        <taxon>Ascomycota</taxon>
        <taxon>Pezizomycotina</taxon>
        <taxon>Sordariomycetes</taxon>
        <taxon>Xylariomycetidae</taxon>
        <taxon>Xylariales</taxon>
        <taxon>Xylariaceae</taxon>
        <taxon>Xylaria</taxon>
    </lineage>
</organism>
<evidence type="ECO:0000313" key="3">
    <source>
        <dbReference type="Proteomes" id="UP001305414"/>
    </source>
</evidence>
<feature type="region of interest" description="Disordered" evidence="1">
    <location>
        <begin position="425"/>
        <end position="488"/>
    </location>
</feature>
<comment type="caution">
    <text evidence="2">The sequence shown here is derived from an EMBL/GenBank/DDBJ whole genome shotgun (WGS) entry which is preliminary data.</text>
</comment>
<feature type="compositionally biased region" description="Acidic residues" evidence="1">
    <location>
        <begin position="544"/>
        <end position="553"/>
    </location>
</feature>
<feature type="compositionally biased region" description="Polar residues" evidence="1">
    <location>
        <begin position="513"/>
        <end position="529"/>
    </location>
</feature>
<feature type="compositionally biased region" description="Basic and acidic residues" evidence="1">
    <location>
        <begin position="445"/>
        <end position="461"/>
    </location>
</feature>
<sequence>MFTSDYTQRTVGQRPALSRYGLWVKDCSLSSRQYGFYPNSTFTCLSRIVCDTHKHETMSTRRTRAASRREESPESLREAPAARQTRSNSKRAGPPSDASPQSKPAHPRIPQRGTRRRRRRSLESVATNDFPKSSAEHASPDPPVMDAETTESLGAEHVVVVVVSSDTESQDAAYERLQDLLDFDLPKLSRWCDRVFDALTSLTLPEPTIEQRKKLKTARKYFNLARRPLAEASTAYIDLASSNLPYRDDPHTRQRAQKFTRKANLISLLLSIHDLNKPEHDATYFIQTLDEQFPLCLDPDSPYFEGYSLAYRVRCRRLIELLEEESKADPLVVATTLFCQQPASTSEEAMERLREGPFRIFGHEGQEGYTSSREFKTEMVDLVSKLSLPTRAEIEQTFDETYSRDELFKNLRLFASDVYLYLNEKVDEGDPQSNSQKDDEVNDGDEPREQEGSFVSDDRQSNDGSDSDSSSEHEYHQLKTMTKEPSFIQGPSTLAAVRQSEGCIAKHPEKEQLLQQKTAKGKMTESQITDAIRRLNPAEVLGESSDEDDEEDIVPTGSRAAEPRSRSGSQELGVATKRTRPEEDDAIVDDYDDFEVNEQVINESRRHRYDDPDIARPVPKRSRFSADLGKNGGRAQSPNATPAGTNLTNDDLVTLSRAARANKLAHKGRTPQVREKWSSADTNRLLDLIADPDINCSWSEMERRGGFQTHRNQQAIRDKARNLKKGYLCADAILPSGFDLVSLSKKEKNDVIASGHNPDRMENDIDERGRVIRNLWKDR</sequence>
<evidence type="ECO:0000313" key="2">
    <source>
        <dbReference type="EMBL" id="KAK5632398.1"/>
    </source>
</evidence>
<feature type="compositionally biased region" description="Polar residues" evidence="1">
    <location>
        <begin position="634"/>
        <end position="648"/>
    </location>
</feature>
<evidence type="ECO:0008006" key="4">
    <source>
        <dbReference type="Google" id="ProtNLM"/>
    </source>
</evidence>
<evidence type="ECO:0000256" key="1">
    <source>
        <dbReference type="SAM" id="MobiDB-lite"/>
    </source>
</evidence>
<name>A0AAN7UM94_9PEZI</name>
<proteinExistence type="predicted"/>
<feature type="region of interest" description="Disordered" evidence="1">
    <location>
        <begin position="602"/>
        <end position="648"/>
    </location>
</feature>
<keyword evidence="3" id="KW-1185">Reference proteome</keyword>
<protein>
    <recommendedName>
        <fullName evidence="4">Myb-like domain-containing protein</fullName>
    </recommendedName>
</protein>